<organism evidence="3 4">
    <name type="scientific">Gadus morhua</name>
    <name type="common">Atlantic cod</name>
    <dbReference type="NCBI Taxonomy" id="8049"/>
    <lineage>
        <taxon>Eukaryota</taxon>
        <taxon>Metazoa</taxon>
        <taxon>Chordata</taxon>
        <taxon>Craniata</taxon>
        <taxon>Vertebrata</taxon>
        <taxon>Euteleostomi</taxon>
        <taxon>Actinopterygii</taxon>
        <taxon>Neopterygii</taxon>
        <taxon>Teleostei</taxon>
        <taxon>Neoteleostei</taxon>
        <taxon>Acanthomorphata</taxon>
        <taxon>Zeiogadaria</taxon>
        <taxon>Gadariae</taxon>
        <taxon>Gadiformes</taxon>
        <taxon>Gadoidei</taxon>
        <taxon>Gadidae</taxon>
        <taxon>Gadus</taxon>
    </lineage>
</organism>
<keyword evidence="4" id="KW-1185">Reference proteome</keyword>
<dbReference type="AlphaFoldDB" id="A0A8C4ZI77"/>
<dbReference type="PANTHER" id="PTHR12307">
    <property type="entry name" value="PROTEIN PHOSPHATASE 1 REGULATORY SUBUNIT"/>
    <property type="match status" value="1"/>
</dbReference>
<evidence type="ECO:0000313" key="4">
    <source>
        <dbReference type="Proteomes" id="UP000694546"/>
    </source>
</evidence>
<dbReference type="OMA" id="QQPADCM"/>
<dbReference type="GO" id="GO:0000164">
    <property type="term" value="C:protein phosphatase type 1 complex"/>
    <property type="evidence" value="ECO:0007669"/>
    <property type="project" value="TreeGrafter"/>
</dbReference>
<dbReference type="GO" id="GO:2001069">
    <property type="term" value="F:glycogen binding"/>
    <property type="evidence" value="ECO:0007669"/>
    <property type="project" value="TreeGrafter"/>
</dbReference>
<dbReference type="InterPro" id="IPR050782">
    <property type="entry name" value="PP1_regulatory_subunit_3"/>
</dbReference>
<dbReference type="GeneTree" id="ENSGT00940000161921"/>
<evidence type="ECO:0000256" key="1">
    <source>
        <dbReference type="SAM" id="MobiDB-lite"/>
    </source>
</evidence>
<name>A0A8C4ZI77_GADMO</name>
<gene>
    <name evidence="3" type="primary">ppp1r3da</name>
</gene>
<sequence length="319" mass="36223">MLQLAFVNPLLHIVEKMDWCIGNIRIPRSETDGSFGKAPTSCTTIHLSDMISATELKPERKLIPIRPPAPRVPPPKKQQEPNRGLSCEPLPRPIIQRRSKSLPSPQERKKHFRNVRVRFADSLGLDLEDVKLFKSGEDPFIPQHVAFRLLMGAELTDGTHLEISLPYLKPVFSQQPGDQPEFLQRLHRQKVCLERVLCFELGVIGITQVLNVHPDKEVGVRYSFTEWKSHTETKASWVQSATRPGDGEGGACLSVDTFRFHLPVPPFLQPGAVLEFAIRYTVCGLEHWDNNEGQNYKLVCHNYKLSVPKECEDSLVHFL</sequence>
<dbReference type="Gene3D" id="2.60.40.2440">
    <property type="entry name" value="Carbohydrate binding type-21 domain"/>
    <property type="match status" value="1"/>
</dbReference>
<reference evidence="3" key="3">
    <citation type="submission" date="2025-09" db="UniProtKB">
        <authorList>
            <consortium name="Ensembl"/>
        </authorList>
    </citation>
    <scope>IDENTIFICATION</scope>
</reference>
<reference evidence="3" key="2">
    <citation type="submission" date="2025-08" db="UniProtKB">
        <authorList>
            <consortium name="Ensembl"/>
        </authorList>
    </citation>
    <scope>IDENTIFICATION</scope>
</reference>
<accession>A0A8C4ZI77</accession>
<evidence type="ECO:0000259" key="2">
    <source>
        <dbReference type="PROSITE" id="PS51159"/>
    </source>
</evidence>
<dbReference type="OrthoDB" id="1881at2759"/>
<dbReference type="InterPro" id="IPR038175">
    <property type="entry name" value="CBM21_dom_sf"/>
</dbReference>
<evidence type="ECO:0000313" key="3">
    <source>
        <dbReference type="Ensembl" id="ENSGMOP00000015353.2"/>
    </source>
</evidence>
<feature type="region of interest" description="Disordered" evidence="1">
    <location>
        <begin position="60"/>
        <end position="108"/>
    </location>
</feature>
<dbReference type="Proteomes" id="UP000694546">
    <property type="component" value="Chromosome 1"/>
</dbReference>
<dbReference type="Pfam" id="PF03370">
    <property type="entry name" value="CBM_21"/>
    <property type="match status" value="1"/>
</dbReference>
<dbReference type="InterPro" id="IPR005036">
    <property type="entry name" value="CBM21_dom"/>
</dbReference>
<dbReference type="GO" id="GO:0005979">
    <property type="term" value="P:regulation of glycogen biosynthetic process"/>
    <property type="evidence" value="ECO:0007669"/>
    <property type="project" value="TreeGrafter"/>
</dbReference>
<feature type="compositionally biased region" description="Pro residues" evidence="1">
    <location>
        <begin position="65"/>
        <end position="76"/>
    </location>
</feature>
<feature type="domain" description="CBM21" evidence="2">
    <location>
        <begin position="183"/>
        <end position="299"/>
    </location>
</feature>
<dbReference type="PANTHER" id="PTHR12307:SF4">
    <property type="entry name" value="PROTEIN PHOSPHATASE 1 REGULATORY SUBUNIT 3D"/>
    <property type="match status" value="1"/>
</dbReference>
<dbReference type="Ensembl" id="ENSGMOT00000015746.2">
    <property type="protein sequence ID" value="ENSGMOP00000015353.2"/>
    <property type="gene ID" value="ENSGMOG00000014373.2"/>
</dbReference>
<protein>
    <submittedName>
        <fullName evidence="3">Protein phosphatase 1, regulatory subunit 3Da</fullName>
    </submittedName>
</protein>
<dbReference type="GO" id="GO:0008157">
    <property type="term" value="F:protein phosphatase 1 binding"/>
    <property type="evidence" value="ECO:0007669"/>
    <property type="project" value="TreeGrafter"/>
</dbReference>
<proteinExistence type="predicted"/>
<reference evidence="3" key="1">
    <citation type="submission" date="2019-07" db="EMBL/GenBank/DDBJ databases">
        <authorList>
            <consortium name="Wellcome Sanger Institute Data Sharing"/>
        </authorList>
    </citation>
    <scope>NUCLEOTIDE SEQUENCE [LARGE SCALE GENOMIC DNA]</scope>
</reference>
<dbReference type="PROSITE" id="PS51159">
    <property type="entry name" value="CBM21"/>
    <property type="match status" value="1"/>
</dbReference>